<evidence type="ECO:0000256" key="2">
    <source>
        <dbReference type="ARBA" id="ARBA00022980"/>
    </source>
</evidence>
<comment type="caution">
    <text evidence="7">The sequence shown here is derived from an EMBL/GenBank/DDBJ whole genome shotgun (WGS) entry which is preliminary data.</text>
</comment>
<evidence type="ECO:0000256" key="3">
    <source>
        <dbReference type="ARBA" id="ARBA00023274"/>
    </source>
</evidence>
<protein>
    <recommendedName>
        <fullName evidence="4 6">50S ribosomal protein L17</fullName>
    </recommendedName>
</protein>
<keyword evidence="3 5" id="KW-0687">Ribonucleoprotein</keyword>
<dbReference type="PANTHER" id="PTHR14413">
    <property type="entry name" value="RIBOSOMAL PROTEIN L17"/>
    <property type="match status" value="1"/>
</dbReference>
<proteinExistence type="inferred from homology"/>
<dbReference type="Gene3D" id="3.90.1030.10">
    <property type="entry name" value="Ribosomal protein L17"/>
    <property type="match status" value="1"/>
</dbReference>
<name>A0A1F6DXJ4_9BACT</name>
<dbReference type="Pfam" id="PF01196">
    <property type="entry name" value="Ribosomal_L17"/>
    <property type="match status" value="1"/>
</dbReference>
<sequence>MQHHKKNRKLGRKKGQRVALLRSLARSLVLREGITTTIAKAKELRPFVERMVSMSKKNTLASRRIVGTRMGGAHEVVKKLHDVYAPRYAKRAGGYTRIVNLGRVGKRAGEAARIEFVSAEGGSSSGGK</sequence>
<dbReference type="NCBIfam" id="TIGR00059">
    <property type="entry name" value="L17"/>
    <property type="match status" value="1"/>
</dbReference>
<dbReference type="InterPro" id="IPR036373">
    <property type="entry name" value="Ribosomal_bL17_sf"/>
</dbReference>
<dbReference type="STRING" id="1798497.A3D71_01375"/>
<accession>A0A1F6DXJ4</accession>
<comment type="similarity">
    <text evidence="1 5">Belongs to the bacterial ribosomal protein bL17 family.</text>
</comment>
<dbReference type="GO" id="GO:0022625">
    <property type="term" value="C:cytosolic large ribosomal subunit"/>
    <property type="evidence" value="ECO:0007669"/>
    <property type="project" value="TreeGrafter"/>
</dbReference>
<dbReference type="GO" id="GO:0003735">
    <property type="term" value="F:structural constituent of ribosome"/>
    <property type="evidence" value="ECO:0007669"/>
    <property type="project" value="InterPro"/>
</dbReference>
<dbReference type="AlphaFoldDB" id="A0A1F6DXJ4"/>
<evidence type="ECO:0000256" key="1">
    <source>
        <dbReference type="ARBA" id="ARBA00008777"/>
    </source>
</evidence>
<evidence type="ECO:0000256" key="6">
    <source>
        <dbReference type="RuleBase" id="RU000661"/>
    </source>
</evidence>
<reference evidence="7 8" key="1">
    <citation type="journal article" date="2016" name="Nat. Commun.">
        <title>Thousands of microbial genomes shed light on interconnected biogeochemical processes in an aquifer system.</title>
        <authorList>
            <person name="Anantharaman K."/>
            <person name="Brown C.T."/>
            <person name="Hug L.A."/>
            <person name="Sharon I."/>
            <person name="Castelle C.J."/>
            <person name="Probst A.J."/>
            <person name="Thomas B.C."/>
            <person name="Singh A."/>
            <person name="Wilkins M.J."/>
            <person name="Karaoz U."/>
            <person name="Brodie E.L."/>
            <person name="Williams K.H."/>
            <person name="Hubbard S.S."/>
            <person name="Banfield J.F."/>
        </authorList>
    </citation>
    <scope>NUCLEOTIDE SEQUENCE [LARGE SCALE GENOMIC DNA]</scope>
</reference>
<evidence type="ECO:0000256" key="5">
    <source>
        <dbReference type="RuleBase" id="RU000660"/>
    </source>
</evidence>
<dbReference type="GO" id="GO:0006412">
    <property type="term" value="P:translation"/>
    <property type="evidence" value="ECO:0007669"/>
    <property type="project" value="InterPro"/>
</dbReference>
<gene>
    <name evidence="7" type="ORF">A3D71_01375</name>
</gene>
<evidence type="ECO:0000256" key="4">
    <source>
        <dbReference type="ARBA" id="ARBA00035494"/>
    </source>
</evidence>
<evidence type="ECO:0000313" key="8">
    <source>
        <dbReference type="Proteomes" id="UP000177652"/>
    </source>
</evidence>
<dbReference type="EMBL" id="MFLK01000018">
    <property type="protein sequence ID" value="OGG66149.1"/>
    <property type="molecule type" value="Genomic_DNA"/>
</dbReference>
<evidence type="ECO:0000313" key="7">
    <source>
        <dbReference type="EMBL" id="OGG66149.1"/>
    </source>
</evidence>
<dbReference type="PANTHER" id="PTHR14413:SF16">
    <property type="entry name" value="LARGE RIBOSOMAL SUBUNIT PROTEIN BL17M"/>
    <property type="match status" value="1"/>
</dbReference>
<dbReference type="InterPro" id="IPR000456">
    <property type="entry name" value="Ribosomal_bL17"/>
</dbReference>
<dbReference type="Proteomes" id="UP000177652">
    <property type="component" value="Unassembled WGS sequence"/>
</dbReference>
<dbReference type="SUPFAM" id="SSF64263">
    <property type="entry name" value="Prokaryotic ribosomal protein L17"/>
    <property type="match status" value="1"/>
</dbReference>
<keyword evidence="2 5" id="KW-0689">Ribosomal protein</keyword>
<organism evidence="7 8">
    <name type="scientific">Candidatus Kaiserbacteria bacterium RIFCSPHIGHO2_02_FULL_55_20</name>
    <dbReference type="NCBI Taxonomy" id="1798497"/>
    <lineage>
        <taxon>Bacteria</taxon>
        <taxon>Candidatus Kaiseribacteriota</taxon>
    </lineage>
</organism>